<dbReference type="InterPro" id="IPR006311">
    <property type="entry name" value="TAT_signal"/>
</dbReference>
<dbReference type="AlphaFoldDB" id="A0AAV9C1L1"/>
<evidence type="ECO:0008006" key="4">
    <source>
        <dbReference type="Google" id="ProtNLM"/>
    </source>
</evidence>
<accession>A0AAV9C1L1</accession>
<dbReference type="PANTHER" id="PTHR34940:SF4">
    <property type="entry name" value="OS02G0581100 PROTEIN"/>
    <property type="match status" value="1"/>
</dbReference>
<keyword evidence="1" id="KW-0812">Transmembrane</keyword>
<evidence type="ECO:0000313" key="3">
    <source>
        <dbReference type="Proteomes" id="UP001180020"/>
    </source>
</evidence>
<reference evidence="2" key="1">
    <citation type="journal article" date="2023" name="Nat. Commun.">
        <title>Diploid and tetraploid genomes of Acorus and the evolution of monocots.</title>
        <authorList>
            <person name="Ma L."/>
            <person name="Liu K.W."/>
            <person name="Li Z."/>
            <person name="Hsiao Y.Y."/>
            <person name="Qi Y."/>
            <person name="Fu T."/>
            <person name="Tang G.D."/>
            <person name="Zhang D."/>
            <person name="Sun W.H."/>
            <person name="Liu D.K."/>
            <person name="Li Y."/>
            <person name="Chen G.Z."/>
            <person name="Liu X.D."/>
            <person name="Liao X.Y."/>
            <person name="Jiang Y.T."/>
            <person name="Yu X."/>
            <person name="Hao Y."/>
            <person name="Huang J."/>
            <person name="Zhao X.W."/>
            <person name="Ke S."/>
            <person name="Chen Y.Y."/>
            <person name="Wu W.L."/>
            <person name="Hsu J.L."/>
            <person name="Lin Y.F."/>
            <person name="Huang M.D."/>
            <person name="Li C.Y."/>
            <person name="Huang L."/>
            <person name="Wang Z.W."/>
            <person name="Zhao X."/>
            <person name="Zhong W.Y."/>
            <person name="Peng D.H."/>
            <person name="Ahmad S."/>
            <person name="Lan S."/>
            <person name="Zhang J.S."/>
            <person name="Tsai W.C."/>
            <person name="Van de Peer Y."/>
            <person name="Liu Z.J."/>
        </authorList>
    </citation>
    <scope>NUCLEOTIDE SEQUENCE</scope>
    <source>
        <strain evidence="2">CP</strain>
    </source>
</reference>
<reference evidence="2" key="2">
    <citation type="submission" date="2023-06" db="EMBL/GenBank/DDBJ databases">
        <authorList>
            <person name="Ma L."/>
            <person name="Liu K.-W."/>
            <person name="Li Z."/>
            <person name="Hsiao Y.-Y."/>
            <person name="Qi Y."/>
            <person name="Fu T."/>
            <person name="Tang G."/>
            <person name="Zhang D."/>
            <person name="Sun W.-H."/>
            <person name="Liu D.-K."/>
            <person name="Li Y."/>
            <person name="Chen G.-Z."/>
            <person name="Liu X.-D."/>
            <person name="Liao X.-Y."/>
            <person name="Jiang Y.-T."/>
            <person name="Yu X."/>
            <person name="Hao Y."/>
            <person name="Huang J."/>
            <person name="Zhao X.-W."/>
            <person name="Ke S."/>
            <person name="Chen Y.-Y."/>
            <person name="Wu W.-L."/>
            <person name="Hsu J.-L."/>
            <person name="Lin Y.-F."/>
            <person name="Huang M.-D."/>
            <person name="Li C.-Y."/>
            <person name="Huang L."/>
            <person name="Wang Z.-W."/>
            <person name="Zhao X."/>
            <person name="Zhong W.-Y."/>
            <person name="Peng D.-H."/>
            <person name="Ahmad S."/>
            <person name="Lan S."/>
            <person name="Zhang J.-S."/>
            <person name="Tsai W.-C."/>
            <person name="Van De Peer Y."/>
            <person name="Liu Z.-J."/>
        </authorList>
    </citation>
    <scope>NUCLEOTIDE SEQUENCE</scope>
    <source>
        <strain evidence="2">CP</strain>
        <tissue evidence="2">Leaves</tissue>
    </source>
</reference>
<evidence type="ECO:0000256" key="1">
    <source>
        <dbReference type="SAM" id="Phobius"/>
    </source>
</evidence>
<dbReference type="InterPro" id="IPR040296">
    <property type="entry name" value="PSBT"/>
</dbReference>
<dbReference type="Proteomes" id="UP001180020">
    <property type="component" value="Unassembled WGS sequence"/>
</dbReference>
<keyword evidence="1" id="KW-0472">Membrane</keyword>
<dbReference type="PROSITE" id="PS51318">
    <property type="entry name" value="TAT"/>
    <property type="match status" value="1"/>
</dbReference>
<proteinExistence type="predicted"/>
<organism evidence="2 3">
    <name type="scientific">Acorus calamus</name>
    <name type="common">Sweet flag</name>
    <dbReference type="NCBI Taxonomy" id="4465"/>
    <lineage>
        <taxon>Eukaryota</taxon>
        <taxon>Viridiplantae</taxon>
        <taxon>Streptophyta</taxon>
        <taxon>Embryophyta</taxon>
        <taxon>Tracheophyta</taxon>
        <taxon>Spermatophyta</taxon>
        <taxon>Magnoliopsida</taxon>
        <taxon>Liliopsida</taxon>
        <taxon>Acoraceae</taxon>
        <taxon>Acorus</taxon>
    </lineage>
</organism>
<dbReference type="EMBL" id="JAUJYO010000022">
    <property type="protein sequence ID" value="KAK1282214.1"/>
    <property type="molecule type" value="Genomic_DNA"/>
</dbReference>
<feature type="transmembrane region" description="Helical" evidence="1">
    <location>
        <begin position="49"/>
        <end position="70"/>
    </location>
</feature>
<keyword evidence="3" id="KW-1185">Reference proteome</keyword>
<comment type="caution">
    <text evidence="2">The sequence shown here is derived from an EMBL/GenBank/DDBJ whole genome shotgun (WGS) entry which is preliminary data.</text>
</comment>
<protein>
    <recommendedName>
        <fullName evidence="4">Photosystem II 5 kDa protein, chloroplastic</fullName>
    </recommendedName>
</protein>
<sequence>MTTSLFSGAAASGRPLVAPRRGIVVARASRAEEVKASDGQKASNTRRDLVFSAAAAVAAAVAAAGAVALAGEGDPKPGSPEAKKKYAPICVTMPTAKICRN</sequence>
<dbReference type="PANTHER" id="PTHR34940">
    <property type="entry name" value="PHOTOSYSTEM II 5 KDA PROTEIN, CHLOROPLASTIC"/>
    <property type="match status" value="1"/>
</dbReference>
<evidence type="ECO:0000313" key="2">
    <source>
        <dbReference type="EMBL" id="KAK1282214.1"/>
    </source>
</evidence>
<name>A0AAV9C1L1_ACOCL</name>
<gene>
    <name evidence="2" type="ORF">QJS10_CPB22g01347</name>
</gene>
<keyword evidence="1" id="KW-1133">Transmembrane helix</keyword>